<comment type="caution">
    <text evidence="3">The sequence shown here is derived from an EMBL/GenBank/DDBJ whole genome shotgun (WGS) entry which is preliminary data.</text>
</comment>
<feature type="transmembrane region" description="Helical" evidence="2">
    <location>
        <begin position="292"/>
        <end position="315"/>
    </location>
</feature>
<organism evidence="3 4">
    <name type="scientific">Zalerion maritima</name>
    <dbReference type="NCBI Taxonomy" id="339359"/>
    <lineage>
        <taxon>Eukaryota</taxon>
        <taxon>Fungi</taxon>
        <taxon>Dikarya</taxon>
        <taxon>Ascomycota</taxon>
        <taxon>Pezizomycotina</taxon>
        <taxon>Sordariomycetes</taxon>
        <taxon>Lulworthiomycetidae</taxon>
        <taxon>Lulworthiales</taxon>
        <taxon>Lulworthiaceae</taxon>
        <taxon>Zalerion</taxon>
    </lineage>
</organism>
<evidence type="ECO:0000256" key="2">
    <source>
        <dbReference type="SAM" id="Phobius"/>
    </source>
</evidence>
<reference evidence="3" key="1">
    <citation type="submission" date="2022-07" db="EMBL/GenBank/DDBJ databases">
        <title>Draft genome sequence of Zalerion maritima ATCC 34329, a (micro)plastics degrading marine fungus.</title>
        <authorList>
            <person name="Paco A."/>
            <person name="Goncalves M.F.M."/>
            <person name="Rocha-Santos T.A.P."/>
            <person name="Alves A."/>
        </authorList>
    </citation>
    <scope>NUCLEOTIDE SEQUENCE</scope>
    <source>
        <strain evidence="3">ATCC 34329</strain>
    </source>
</reference>
<dbReference type="EMBL" id="JAKWBI020000012">
    <property type="protein sequence ID" value="KAJ2906533.1"/>
    <property type="molecule type" value="Genomic_DNA"/>
</dbReference>
<protein>
    <submittedName>
        <fullName evidence="3">Uncharacterized protein</fullName>
    </submittedName>
</protein>
<evidence type="ECO:0000256" key="1">
    <source>
        <dbReference type="SAM" id="MobiDB-lite"/>
    </source>
</evidence>
<feature type="region of interest" description="Disordered" evidence="1">
    <location>
        <begin position="80"/>
        <end position="121"/>
    </location>
</feature>
<feature type="region of interest" description="Disordered" evidence="1">
    <location>
        <begin position="184"/>
        <end position="207"/>
    </location>
</feature>
<accession>A0AAD5S5I0</accession>
<keyword evidence="2" id="KW-1133">Transmembrane helix</keyword>
<gene>
    <name evidence="3" type="ORF">MKZ38_001176</name>
</gene>
<name>A0AAD5S5I0_9PEZI</name>
<keyword evidence="2" id="KW-0472">Membrane</keyword>
<feature type="compositionally biased region" description="Basic and acidic residues" evidence="1">
    <location>
        <begin position="96"/>
        <end position="110"/>
    </location>
</feature>
<feature type="region of interest" description="Disordered" evidence="1">
    <location>
        <begin position="136"/>
        <end position="172"/>
    </location>
</feature>
<evidence type="ECO:0000313" key="4">
    <source>
        <dbReference type="Proteomes" id="UP001201980"/>
    </source>
</evidence>
<evidence type="ECO:0000313" key="3">
    <source>
        <dbReference type="EMBL" id="KAJ2906533.1"/>
    </source>
</evidence>
<proteinExistence type="predicted"/>
<keyword evidence="4" id="KW-1185">Reference proteome</keyword>
<dbReference type="AlphaFoldDB" id="A0AAD5S5I0"/>
<sequence>MSRSSHLVSDENNVSPCPENWTFIPDVQVSPLTPPGFAITVEKITPPPPVKQAIKRVYYPPYEAHPTSFDGIFPAYPSYEPRNKNSEGGKLAVNTPREHCPDSHTQDLDRTTPALMGSNRDSSSLASFYSLDSYSPPGKIGSHPNAPQSEMPTSSTDEARQRSLPGFSTSANPEITSYLHVPHNFLPPDGDSPAREHPRRHRDTFLPPLWIPENKSALPPKLWGKSPSDDEKFERISLGDGPKLEEGLGVHRRELARASSTFRNPKAEEGCSGESPGTRNCKCRCTWTRNEVLVKGGCIVSGVLVLMVLIIAAVGSTLNRD</sequence>
<keyword evidence="2" id="KW-0812">Transmembrane</keyword>
<feature type="compositionally biased region" description="Polar residues" evidence="1">
    <location>
        <begin position="145"/>
        <end position="156"/>
    </location>
</feature>
<dbReference type="Proteomes" id="UP001201980">
    <property type="component" value="Unassembled WGS sequence"/>
</dbReference>